<sequence>MQMQNLKYYLKKAKKEKWAIGQFNFSTLDQLRGILVASENMKSPVILGTSEGESRYLGLETISFLAKNAKNAFLNLDHGKNLDWIKEAVKCGYSAVHFDGSKLSFSENIRITKKVVGYASKKKVLTEGEIGVISGDSSVHKEILVVNKESLTDPEQAEEFVKKTKVDSLAIAIGSAHGVYAGLPSLDFERLEKIASLTDAFLVLHGGSGIDEQQLKKAISLGIVKINVNTEIRSAWAEEISLRIKEGEQKPYNVLEFAQKAVQKKVEEKIKIFGSFNKI</sequence>
<dbReference type="Gene3D" id="3.20.20.70">
    <property type="entry name" value="Aldolase class I"/>
    <property type="match status" value="1"/>
</dbReference>
<dbReference type="GO" id="GO:0016832">
    <property type="term" value="F:aldehyde-lyase activity"/>
    <property type="evidence" value="ECO:0007669"/>
    <property type="project" value="InterPro"/>
</dbReference>
<dbReference type="NCBIfam" id="TIGR00167">
    <property type="entry name" value="cbbA"/>
    <property type="match status" value="1"/>
</dbReference>
<dbReference type="InterPro" id="IPR000771">
    <property type="entry name" value="FBA_II"/>
</dbReference>
<feature type="binding site" evidence="2">
    <location>
        <position position="178"/>
    </location>
    <ligand>
        <name>dihydroxyacetone phosphate</name>
        <dbReference type="ChEBI" id="CHEBI:57642"/>
    </ligand>
</feature>
<reference evidence="4 5" key="1">
    <citation type="journal article" date="2016" name="Nat. Commun.">
        <title>Thousands of microbial genomes shed light on interconnected biogeochemical processes in an aquifer system.</title>
        <authorList>
            <person name="Anantharaman K."/>
            <person name="Brown C.T."/>
            <person name="Hug L.A."/>
            <person name="Sharon I."/>
            <person name="Castelle C.J."/>
            <person name="Probst A.J."/>
            <person name="Thomas B.C."/>
            <person name="Singh A."/>
            <person name="Wilkins M.J."/>
            <person name="Karaoz U."/>
            <person name="Brodie E.L."/>
            <person name="Williams K.H."/>
            <person name="Hubbard S.S."/>
            <person name="Banfield J.F."/>
        </authorList>
    </citation>
    <scope>NUCLEOTIDE SEQUENCE [LARGE SCALE GENOMIC DNA]</scope>
</reference>
<dbReference type="PIRSF" id="PIRSF001359">
    <property type="entry name" value="F_bP_aldolase_II"/>
    <property type="match status" value="1"/>
</dbReference>
<gene>
    <name evidence="4" type="ORF">A2365_03490</name>
</gene>
<feature type="binding site" evidence="3">
    <location>
        <position position="78"/>
    </location>
    <ligand>
        <name>Zn(2+)</name>
        <dbReference type="ChEBI" id="CHEBI:29105"/>
        <label>1</label>
        <note>catalytic</note>
    </ligand>
</feature>
<dbReference type="EMBL" id="MHMM01000004">
    <property type="protein sequence ID" value="OGZ27837.1"/>
    <property type="molecule type" value="Genomic_DNA"/>
</dbReference>
<dbReference type="GO" id="GO:0005975">
    <property type="term" value="P:carbohydrate metabolic process"/>
    <property type="evidence" value="ECO:0007669"/>
    <property type="project" value="InterPro"/>
</dbReference>
<evidence type="ECO:0008006" key="6">
    <source>
        <dbReference type="Google" id="ProtNLM"/>
    </source>
</evidence>
<dbReference type="AlphaFoldDB" id="A0A1G2EQ21"/>
<dbReference type="GO" id="GO:0008270">
    <property type="term" value="F:zinc ion binding"/>
    <property type="evidence" value="ECO:0007669"/>
    <property type="project" value="InterPro"/>
</dbReference>
<feature type="active site" description="Proton donor" evidence="1">
    <location>
        <position position="77"/>
    </location>
</feature>
<feature type="binding site" evidence="3">
    <location>
        <position position="99"/>
    </location>
    <ligand>
        <name>Zn(2+)</name>
        <dbReference type="ChEBI" id="CHEBI:29105"/>
        <label>2</label>
    </ligand>
</feature>
<dbReference type="PANTHER" id="PTHR30304:SF0">
    <property type="entry name" value="D-TAGATOSE-1,6-BISPHOSPHATE ALDOLASE SUBUNIT GATY-RELATED"/>
    <property type="match status" value="1"/>
</dbReference>
<feature type="binding site" evidence="2">
    <location>
        <begin position="227"/>
        <end position="230"/>
    </location>
    <ligand>
        <name>dihydroxyacetone phosphate</name>
        <dbReference type="ChEBI" id="CHEBI:57642"/>
    </ligand>
</feature>
<feature type="binding site" evidence="3">
    <location>
        <position position="177"/>
    </location>
    <ligand>
        <name>Zn(2+)</name>
        <dbReference type="ChEBI" id="CHEBI:29105"/>
        <label>1</label>
        <note>catalytic</note>
    </ligand>
</feature>
<comment type="caution">
    <text evidence="4">The sequence shown here is derived from an EMBL/GenBank/DDBJ whole genome shotgun (WGS) entry which is preliminary data.</text>
</comment>
<proteinExistence type="predicted"/>
<keyword evidence="3" id="KW-0479">Metal-binding</keyword>
<accession>A0A1G2EQ21</accession>
<feature type="binding site" evidence="2">
    <location>
        <begin position="206"/>
        <end position="208"/>
    </location>
    <ligand>
        <name>dihydroxyacetone phosphate</name>
        <dbReference type="ChEBI" id="CHEBI:57642"/>
    </ligand>
</feature>
<dbReference type="Proteomes" id="UP000177740">
    <property type="component" value="Unassembled WGS sequence"/>
</dbReference>
<dbReference type="PANTHER" id="PTHR30304">
    <property type="entry name" value="D-TAGATOSE-1,6-BISPHOSPHATE ALDOLASE"/>
    <property type="match status" value="1"/>
</dbReference>
<evidence type="ECO:0000256" key="3">
    <source>
        <dbReference type="PIRSR" id="PIRSR001359-3"/>
    </source>
</evidence>
<comment type="cofactor">
    <cofactor evidence="3">
        <name>Zn(2+)</name>
        <dbReference type="ChEBI" id="CHEBI:29105"/>
    </cofactor>
    <text evidence="3">Binds 2 Zn(2+) ions per subunit. One is catalytic and the other provides a structural contribution.</text>
</comment>
<dbReference type="InterPro" id="IPR013785">
    <property type="entry name" value="Aldolase_TIM"/>
</dbReference>
<name>A0A1G2EQ21_9BACT</name>
<evidence type="ECO:0000256" key="1">
    <source>
        <dbReference type="PIRSR" id="PIRSR001359-1"/>
    </source>
</evidence>
<dbReference type="Pfam" id="PF01116">
    <property type="entry name" value="F_bP_aldolase"/>
    <property type="match status" value="1"/>
</dbReference>
<feature type="binding site" evidence="3">
    <location>
        <position position="129"/>
    </location>
    <ligand>
        <name>Zn(2+)</name>
        <dbReference type="ChEBI" id="CHEBI:29105"/>
        <label>2</label>
    </ligand>
</feature>
<evidence type="ECO:0000313" key="4">
    <source>
        <dbReference type="EMBL" id="OGZ27837.1"/>
    </source>
</evidence>
<evidence type="ECO:0000256" key="2">
    <source>
        <dbReference type="PIRSR" id="PIRSR001359-2"/>
    </source>
</evidence>
<dbReference type="InterPro" id="IPR050246">
    <property type="entry name" value="Class_II_FBP_aldolase"/>
</dbReference>
<protein>
    <recommendedName>
        <fullName evidence="6">Tagatose-bisphosphate aldolase</fullName>
    </recommendedName>
</protein>
<feature type="binding site" evidence="3">
    <location>
        <position position="205"/>
    </location>
    <ligand>
        <name>Zn(2+)</name>
        <dbReference type="ChEBI" id="CHEBI:29105"/>
        <label>1</label>
        <note>catalytic</note>
    </ligand>
</feature>
<keyword evidence="3" id="KW-0862">Zinc</keyword>
<dbReference type="STRING" id="1801677.A2365_03490"/>
<organism evidence="4 5">
    <name type="scientific">Candidatus Nealsonbacteria bacterium RIFOXYB1_FULL_40_15</name>
    <dbReference type="NCBI Taxonomy" id="1801677"/>
    <lineage>
        <taxon>Bacteria</taxon>
        <taxon>Candidatus Nealsoniibacteriota</taxon>
    </lineage>
</organism>
<evidence type="ECO:0000313" key="5">
    <source>
        <dbReference type="Proteomes" id="UP000177740"/>
    </source>
</evidence>
<dbReference type="SUPFAM" id="SSF51569">
    <property type="entry name" value="Aldolase"/>
    <property type="match status" value="1"/>
</dbReference>
<dbReference type="CDD" id="cd00947">
    <property type="entry name" value="TBP_aldolase_IIB"/>
    <property type="match status" value="1"/>
</dbReference>